<dbReference type="OrthoDB" id="6646510at2"/>
<dbReference type="GO" id="GO:0016787">
    <property type="term" value="F:hydrolase activity"/>
    <property type="evidence" value="ECO:0007669"/>
    <property type="project" value="UniProtKB-KW"/>
</dbReference>
<organism evidence="1 2">
    <name type="scientific">Paraconexibacter algicola</name>
    <dbReference type="NCBI Taxonomy" id="2133960"/>
    <lineage>
        <taxon>Bacteria</taxon>
        <taxon>Bacillati</taxon>
        <taxon>Actinomycetota</taxon>
        <taxon>Thermoleophilia</taxon>
        <taxon>Solirubrobacterales</taxon>
        <taxon>Paraconexibacteraceae</taxon>
        <taxon>Paraconexibacter</taxon>
    </lineage>
</organism>
<dbReference type="SUPFAM" id="SSF53474">
    <property type="entry name" value="alpha/beta-Hydrolases"/>
    <property type="match status" value="1"/>
</dbReference>
<evidence type="ECO:0000313" key="1">
    <source>
        <dbReference type="EMBL" id="PTL56663.1"/>
    </source>
</evidence>
<reference evidence="1 2" key="1">
    <citation type="submission" date="2018-03" db="EMBL/GenBank/DDBJ databases">
        <title>Aquarubrobacter algicola gen. nov., sp. nov., a novel actinobacterium isolated from shallow eutrophic lake during the end of cyanobacterial harmful algal blooms.</title>
        <authorList>
            <person name="Chun S.J."/>
        </authorList>
    </citation>
    <scope>NUCLEOTIDE SEQUENCE [LARGE SCALE GENOMIC DNA]</scope>
    <source>
        <strain evidence="1 2">Seoho-28</strain>
    </source>
</reference>
<dbReference type="EMBL" id="PYYB01000002">
    <property type="protein sequence ID" value="PTL56663.1"/>
    <property type="molecule type" value="Genomic_DNA"/>
</dbReference>
<accession>A0A2T4UFW2</accession>
<keyword evidence="1" id="KW-0378">Hydrolase</keyword>
<dbReference type="Gene3D" id="3.40.50.1820">
    <property type="entry name" value="alpha/beta hydrolase"/>
    <property type="match status" value="1"/>
</dbReference>
<dbReference type="Proteomes" id="UP000240739">
    <property type="component" value="Unassembled WGS sequence"/>
</dbReference>
<protein>
    <submittedName>
        <fullName evidence="1">Alpha/beta hydrolase</fullName>
    </submittedName>
</protein>
<dbReference type="InterPro" id="IPR029058">
    <property type="entry name" value="AB_hydrolase_fold"/>
</dbReference>
<name>A0A2T4UFW2_9ACTN</name>
<gene>
    <name evidence="1" type="ORF">C7Y72_15225</name>
</gene>
<proteinExistence type="predicted"/>
<evidence type="ECO:0000313" key="2">
    <source>
        <dbReference type="Proteomes" id="UP000240739"/>
    </source>
</evidence>
<keyword evidence="2" id="KW-1185">Reference proteome</keyword>
<sequence length="826" mass="86312">MVRGSLGVETKNPYTLGTVTLQEPNAGGGATTGAAAAATLQVRGTAYLPKDKPGPAPVIVLVHGNHTQCDSGTSPNCTAFKRNDLGYGYLGENLASWGYAVFSVDQDQMMAFQDGLARGMHQRRLLIAATLDALYKANQEPLPEGPNSNVGADLVGRLDFSRIGLMGHSRGGDAVTSFIDYNRSRPSPGRRYPLRAVISLAGTDYERRAPYGVPYLAHLPLCDGDVSNLHAARNFERGQYIFPGDPFPRVQFAIHGTNHNWYNSVWDFDGEDSNTGDQACTITAPTTSPNHVRLSRGTYDSANRGSGDPARMGDQARIGLATMSSFFRRYVGGEVDFEPFITGETQEDGTTPVVPASACPQGGTTNATSGGTRIPCVERMLTSYFPGAGERRDVLDPDPDDPLTVSAVGTSITASGFANPYVSGGGVTPQPATTATGIDWCNPDPKNFSDTALGGPTPNLPQGDKPCPVPAIGALGGQSGMRENSPVNNSYGLQLAVAWDNPLGTGGAPATLATRIPQAAGDVRGFKALALAAAVNFFDPRNPDRTLGDGAALWNPAASTQDFTIALTDAAGRTATVSAADPRFGNALHPTVGSTTSKVHILLNEIRVPLSVFAGQGLDLGAVRRLELRFGEAGKPATGSIQLADVRFQEATTGSPVFAETTRNGPASGPTRGPDPMAIIDATQRVSTAVAGDVIGLFGATTVRTGAACTDRVAPSLALGRIAVTGGRLTLRGTARDRGCRSTAPRTVLVSLTRAAGAGRCRFVTPSGRLSRVLPCGLASSFVATGTRSFRLKLARRLGAGRYTVTVRALDAAGNVAARTARVTVR</sequence>
<dbReference type="AlphaFoldDB" id="A0A2T4UFW2"/>
<comment type="caution">
    <text evidence="1">The sequence shown here is derived from an EMBL/GenBank/DDBJ whole genome shotgun (WGS) entry which is preliminary data.</text>
</comment>